<reference evidence="2" key="1">
    <citation type="submission" date="2010-02" db="EMBL/GenBank/DDBJ databases">
        <title>Complete sequence of Desulfurivibrio alkaliphilus AHT2.</title>
        <authorList>
            <consortium name="US DOE Joint Genome Institute"/>
            <person name="Pitluck S."/>
            <person name="Chertkov O."/>
            <person name="Detter J.C."/>
            <person name="Han C."/>
            <person name="Tapia R."/>
            <person name="Larimer F."/>
            <person name="Land M."/>
            <person name="Hauser L."/>
            <person name="Kyrpides N."/>
            <person name="Mikhailova N."/>
            <person name="Sorokin D.Y."/>
            <person name="Muyzer G."/>
            <person name="Woyke T."/>
        </authorList>
    </citation>
    <scope>NUCLEOTIDE SEQUENCE [LARGE SCALE GENOMIC DNA]</scope>
    <source>
        <strain evidence="2">DSM 19089 / UNIQEM U267 / AHT2</strain>
    </source>
</reference>
<dbReference type="KEGG" id="dak:DaAHT2_1743"/>
<evidence type="ECO:0000313" key="2">
    <source>
        <dbReference type="Proteomes" id="UP000001508"/>
    </source>
</evidence>
<accession>D6Z4G0</accession>
<gene>
    <name evidence="1" type="ordered locus">DaAHT2_1743</name>
</gene>
<sequence length="68" mass="7473">MKIETKAGAPATDKISFCFGKDFPLPGFTGEARILWQSQDDKTGHHRLGLIFVGQKARWAIGESLLLA</sequence>
<evidence type="ECO:0000313" key="1">
    <source>
        <dbReference type="EMBL" id="ADH86435.1"/>
    </source>
</evidence>
<dbReference type="EMBL" id="CP001940">
    <property type="protein sequence ID" value="ADH86435.1"/>
    <property type="molecule type" value="Genomic_DNA"/>
</dbReference>
<dbReference type="Proteomes" id="UP000001508">
    <property type="component" value="Chromosome"/>
</dbReference>
<proteinExistence type="predicted"/>
<dbReference type="AlphaFoldDB" id="D6Z4G0"/>
<dbReference type="InParanoid" id="D6Z4G0"/>
<dbReference type="HOGENOM" id="CLU_2787026_0_0_7"/>
<organism evidence="1 2">
    <name type="scientific">Desulfurivibrio alkaliphilus (strain DSM 19089 / UNIQEM U267 / AHT2)</name>
    <dbReference type="NCBI Taxonomy" id="589865"/>
    <lineage>
        <taxon>Bacteria</taxon>
        <taxon>Pseudomonadati</taxon>
        <taxon>Thermodesulfobacteriota</taxon>
        <taxon>Desulfobulbia</taxon>
        <taxon>Desulfobulbales</taxon>
        <taxon>Desulfobulbaceae</taxon>
        <taxon>Desulfurivibrio</taxon>
    </lineage>
</organism>
<name>D6Z4G0_DESAT</name>
<keyword evidence="2" id="KW-1185">Reference proteome</keyword>
<protein>
    <submittedName>
        <fullName evidence="1">Uncharacterized protein</fullName>
    </submittedName>
</protein>